<dbReference type="EMBL" id="BDIP01000577">
    <property type="protein sequence ID" value="GIQ82059.1"/>
    <property type="molecule type" value="Genomic_DNA"/>
</dbReference>
<dbReference type="InterPro" id="IPR002921">
    <property type="entry name" value="Fungal_lipase-type"/>
</dbReference>
<reference evidence="3 4" key="1">
    <citation type="journal article" date="2018" name="PLoS ONE">
        <title>The draft genome of Kipferlia bialata reveals reductive genome evolution in fornicate parasites.</title>
        <authorList>
            <person name="Tanifuji G."/>
            <person name="Takabayashi S."/>
            <person name="Kume K."/>
            <person name="Takagi M."/>
            <person name="Nakayama T."/>
            <person name="Kamikawa R."/>
            <person name="Inagaki Y."/>
            <person name="Hashimoto T."/>
        </authorList>
    </citation>
    <scope>NUCLEOTIDE SEQUENCE [LARGE SCALE GENOMIC DNA]</scope>
    <source>
        <strain evidence="3">NY0173</strain>
    </source>
</reference>
<dbReference type="Pfam" id="PF01764">
    <property type="entry name" value="Lipase_3"/>
    <property type="match status" value="1"/>
</dbReference>
<evidence type="ECO:0000256" key="1">
    <source>
        <dbReference type="SAM" id="MobiDB-lite"/>
    </source>
</evidence>
<dbReference type="SUPFAM" id="SSF53474">
    <property type="entry name" value="alpha/beta-Hydrolases"/>
    <property type="match status" value="1"/>
</dbReference>
<name>A0A9K3CRS1_9EUKA</name>
<protein>
    <recommendedName>
        <fullName evidence="2">Fungal lipase-type domain-containing protein</fullName>
    </recommendedName>
</protein>
<feature type="domain" description="Fungal lipase-type" evidence="2">
    <location>
        <begin position="98"/>
        <end position="230"/>
    </location>
</feature>
<evidence type="ECO:0000259" key="2">
    <source>
        <dbReference type="Pfam" id="PF01764"/>
    </source>
</evidence>
<dbReference type="Gene3D" id="3.40.50.1820">
    <property type="entry name" value="alpha/beta hydrolase"/>
    <property type="match status" value="1"/>
</dbReference>
<gene>
    <name evidence="3" type="ORF">KIPB_003133</name>
</gene>
<comment type="caution">
    <text evidence="3">The sequence shown here is derived from an EMBL/GenBank/DDBJ whole genome shotgun (WGS) entry which is preliminary data.</text>
</comment>
<dbReference type="PANTHER" id="PTHR45856">
    <property type="entry name" value="ALPHA/BETA-HYDROLASES SUPERFAMILY PROTEIN"/>
    <property type="match status" value="1"/>
</dbReference>
<feature type="compositionally biased region" description="Basic and acidic residues" evidence="1">
    <location>
        <begin position="305"/>
        <end position="315"/>
    </location>
</feature>
<organism evidence="3 4">
    <name type="scientific">Kipferlia bialata</name>
    <dbReference type="NCBI Taxonomy" id="797122"/>
    <lineage>
        <taxon>Eukaryota</taxon>
        <taxon>Metamonada</taxon>
        <taxon>Carpediemonas-like organisms</taxon>
        <taxon>Kipferlia</taxon>
    </lineage>
</organism>
<proteinExistence type="predicted"/>
<accession>A0A9K3CRS1</accession>
<dbReference type="InterPro" id="IPR029058">
    <property type="entry name" value="AB_hydrolase_fold"/>
</dbReference>
<dbReference type="Proteomes" id="UP000265618">
    <property type="component" value="Unassembled WGS sequence"/>
</dbReference>
<dbReference type="GO" id="GO:0006629">
    <property type="term" value="P:lipid metabolic process"/>
    <property type="evidence" value="ECO:0007669"/>
    <property type="project" value="InterPro"/>
</dbReference>
<feature type="region of interest" description="Disordered" evidence="1">
    <location>
        <begin position="294"/>
        <end position="315"/>
    </location>
</feature>
<sequence>MKFRDLFTEKFWSFIPYQFDELAMKAGPDLPLPTLSGITGFCLPDAVCLARLSAAIYENDTDALYDALSGVGLRSIQLLQHKELLCILAVSGESNVVCVCRGTQPTSVRNWVTDITYSLIDGGEIGTVHKGYSKALDKVYETIKNYVVRELGDGTLYMTGHSMGGALSTLALARLTCTQPITEGHASPSKPLVDAEKCALYTFGSPRLTALCPTCYRVIHKNDPFCRTPLESQGYCHVPSDGRVLYLDSHGMHTSVPGGLFTDTMLRRWTWTLDDWVLFTASFPATGDEERSYLMDPVSEDEEYTDPRHSEMVEE</sequence>
<dbReference type="PANTHER" id="PTHR45856:SF24">
    <property type="entry name" value="FUNGAL LIPASE-LIKE DOMAIN-CONTAINING PROTEIN"/>
    <property type="match status" value="1"/>
</dbReference>
<dbReference type="AlphaFoldDB" id="A0A9K3CRS1"/>
<evidence type="ECO:0000313" key="3">
    <source>
        <dbReference type="EMBL" id="GIQ82059.1"/>
    </source>
</evidence>
<dbReference type="OrthoDB" id="345705at2759"/>
<evidence type="ECO:0000313" key="4">
    <source>
        <dbReference type="Proteomes" id="UP000265618"/>
    </source>
</evidence>
<keyword evidence="4" id="KW-1185">Reference proteome</keyword>
<dbReference type="CDD" id="cd00519">
    <property type="entry name" value="Lipase_3"/>
    <property type="match status" value="1"/>
</dbReference>
<dbReference type="InterPro" id="IPR051218">
    <property type="entry name" value="Sec_MonoDiacylglyc_Lipase"/>
</dbReference>